<gene>
    <name evidence="1" type="ORF">BN13_680020</name>
</gene>
<organism evidence="1 2">
    <name type="scientific">Nostocoides jenkinsii Ben 74</name>
    <dbReference type="NCBI Taxonomy" id="1193518"/>
    <lineage>
        <taxon>Bacteria</taxon>
        <taxon>Bacillati</taxon>
        <taxon>Actinomycetota</taxon>
        <taxon>Actinomycetes</taxon>
        <taxon>Micrococcales</taxon>
        <taxon>Intrasporangiaceae</taxon>
        <taxon>Nostocoides</taxon>
    </lineage>
</organism>
<dbReference type="EMBL" id="CAJC01000181">
    <property type="protein sequence ID" value="CCI54338.1"/>
    <property type="molecule type" value="Genomic_DNA"/>
</dbReference>
<evidence type="ECO:0000313" key="1">
    <source>
        <dbReference type="EMBL" id="CCI54338.1"/>
    </source>
</evidence>
<name>A0A077MG16_9MICO</name>
<keyword evidence="2" id="KW-1185">Reference proteome</keyword>
<proteinExistence type="predicted"/>
<protein>
    <submittedName>
        <fullName evidence="1">Uncharacterized protein</fullName>
    </submittedName>
</protein>
<sequence length="126" mass="12448">MYSLVDDDVGGSVVDDVSTGVEDSVVGGSVGLTGGSVKVEDVSSGVVVPESVAVSSAARAVTVVVADMPAATAGEMAPKPMPPMTSKGKAAPVIRERLRCVMFPSKSCQGLVGSGPGPSACRGRLG</sequence>
<dbReference type="RefSeq" id="WP_048546862.1">
    <property type="nucleotide sequence ID" value="NZ_HF571038.1"/>
</dbReference>
<dbReference type="Proteomes" id="UP000035720">
    <property type="component" value="Unassembled WGS sequence"/>
</dbReference>
<evidence type="ECO:0000313" key="2">
    <source>
        <dbReference type="Proteomes" id="UP000035720"/>
    </source>
</evidence>
<comment type="caution">
    <text evidence="1">The sequence shown here is derived from an EMBL/GenBank/DDBJ whole genome shotgun (WGS) entry which is preliminary data.</text>
</comment>
<reference evidence="1 2" key="1">
    <citation type="journal article" date="2013" name="ISME J.">
        <title>A metabolic model for members of the genus Tetrasphaera involved in enhanced biological phosphorus removal.</title>
        <authorList>
            <person name="Kristiansen R."/>
            <person name="Nguyen H.T.T."/>
            <person name="Saunders A.M."/>
            <person name="Nielsen J.L."/>
            <person name="Wimmer R."/>
            <person name="Le V.Q."/>
            <person name="McIlroy S.J."/>
            <person name="Petrovski S."/>
            <person name="Seviour R.J."/>
            <person name="Calteau A."/>
            <person name="Nielsen K.L."/>
            <person name="Nielsen P.H."/>
        </authorList>
    </citation>
    <scope>NUCLEOTIDE SEQUENCE [LARGE SCALE GENOMIC DNA]</scope>
    <source>
        <strain evidence="1 2">Ben 74</strain>
    </source>
</reference>
<accession>A0A077MG16</accession>
<dbReference type="AlphaFoldDB" id="A0A077MG16"/>
<dbReference type="STRING" id="1193518.BN13_680020"/>